<sequence>MQHFTDYCFFEGHTSEEELAEFVAERVPPGFEARRPRQGEAINTFYEDELAFPISHFEVGLRLPLWPEIRQILKYYGVVPAQLNSNAIAMMVVFASYLRQERIEFNLTVFRKLFSYKATPDGVAYFGGSLIKVREIANKHHTWMTKIAFIKGDLCNITYSPQQKGEEVYRPPAVSGNDAELHKYFLHKDFEVAFLRRGLDALPPVLPGEGMLFPHLVELA</sequence>
<dbReference type="Pfam" id="PF04195">
    <property type="entry name" value="Transposase_28"/>
    <property type="match status" value="1"/>
</dbReference>
<keyword evidence="3" id="KW-1185">Reference proteome</keyword>
<name>A0ABR2N5I5_9ASPA</name>
<gene>
    <name evidence="2" type="ORF">KSP40_PGU017344</name>
</gene>
<reference evidence="2 3" key="1">
    <citation type="journal article" date="2022" name="Nat. Plants">
        <title>Genomes of leafy and leafless Platanthera orchids illuminate the evolution of mycoheterotrophy.</title>
        <authorList>
            <person name="Li M.H."/>
            <person name="Liu K.W."/>
            <person name="Li Z."/>
            <person name="Lu H.C."/>
            <person name="Ye Q.L."/>
            <person name="Zhang D."/>
            <person name="Wang J.Y."/>
            <person name="Li Y.F."/>
            <person name="Zhong Z.M."/>
            <person name="Liu X."/>
            <person name="Yu X."/>
            <person name="Liu D.K."/>
            <person name="Tu X.D."/>
            <person name="Liu B."/>
            <person name="Hao Y."/>
            <person name="Liao X.Y."/>
            <person name="Jiang Y.T."/>
            <person name="Sun W.H."/>
            <person name="Chen J."/>
            <person name="Chen Y.Q."/>
            <person name="Ai Y."/>
            <person name="Zhai J.W."/>
            <person name="Wu S.S."/>
            <person name="Zhou Z."/>
            <person name="Hsiao Y.Y."/>
            <person name="Wu W.L."/>
            <person name="Chen Y.Y."/>
            <person name="Lin Y.F."/>
            <person name="Hsu J.L."/>
            <person name="Li C.Y."/>
            <person name="Wang Z.W."/>
            <person name="Zhao X."/>
            <person name="Zhong W.Y."/>
            <person name="Ma X.K."/>
            <person name="Ma L."/>
            <person name="Huang J."/>
            <person name="Chen G.Z."/>
            <person name="Huang M.Z."/>
            <person name="Huang L."/>
            <person name="Peng D.H."/>
            <person name="Luo Y.B."/>
            <person name="Zou S.Q."/>
            <person name="Chen S.P."/>
            <person name="Lan S."/>
            <person name="Tsai W.C."/>
            <person name="Van de Peer Y."/>
            <person name="Liu Z.J."/>
        </authorList>
    </citation>
    <scope>NUCLEOTIDE SEQUENCE [LARGE SCALE GENOMIC DNA]</scope>
    <source>
        <strain evidence="2">Lor288</strain>
    </source>
</reference>
<comment type="caution">
    <text evidence="2">The sequence shown here is derived from an EMBL/GenBank/DDBJ whole genome shotgun (WGS) entry which is preliminary data.</text>
</comment>
<protein>
    <recommendedName>
        <fullName evidence="1">Transposase (putative) gypsy type domain-containing protein</fullName>
    </recommendedName>
</protein>
<proteinExistence type="predicted"/>
<feature type="domain" description="Transposase (putative) gypsy type" evidence="1">
    <location>
        <begin position="54"/>
        <end position="116"/>
    </location>
</feature>
<dbReference type="EMBL" id="JBBWWR010000001">
    <property type="protein sequence ID" value="KAK8971389.1"/>
    <property type="molecule type" value="Genomic_DNA"/>
</dbReference>
<accession>A0ABR2N5I5</accession>
<dbReference type="Proteomes" id="UP001412067">
    <property type="component" value="Unassembled WGS sequence"/>
</dbReference>
<evidence type="ECO:0000259" key="1">
    <source>
        <dbReference type="Pfam" id="PF04195"/>
    </source>
</evidence>
<organism evidence="2 3">
    <name type="scientific">Platanthera guangdongensis</name>
    <dbReference type="NCBI Taxonomy" id="2320717"/>
    <lineage>
        <taxon>Eukaryota</taxon>
        <taxon>Viridiplantae</taxon>
        <taxon>Streptophyta</taxon>
        <taxon>Embryophyta</taxon>
        <taxon>Tracheophyta</taxon>
        <taxon>Spermatophyta</taxon>
        <taxon>Magnoliopsida</taxon>
        <taxon>Liliopsida</taxon>
        <taxon>Asparagales</taxon>
        <taxon>Orchidaceae</taxon>
        <taxon>Orchidoideae</taxon>
        <taxon>Orchideae</taxon>
        <taxon>Orchidinae</taxon>
        <taxon>Platanthera</taxon>
    </lineage>
</organism>
<dbReference type="InterPro" id="IPR007321">
    <property type="entry name" value="Transposase_28"/>
</dbReference>
<evidence type="ECO:0000313" key="2">
    <source>
        <dbReference type="EMBL" id="KAK8971389.1"/>
    </source>
</evidence>
<evidence type="ECO:0000313" key="3">
    <source>
        <dbReference type="Proteomes" id="UP001412067"/>
    </source>
</evidence>